<evidence type="ECO:0000313" key="2">
    <source>
        <dbReference type="EMBL" id="OOP57643.1"/>
    </source>
</evidence>
<name>A0A1V4AWY2_9BACT</name>
<dbReference type="EMBL" id="AYTS01000021">
    <property type="protein sequence ID" value="OOP57643.1"/>
    <property type="molecule type" value="Genomic_DNA"/>
</dbReference>
<reference evidence="2 3" key="1">
    <citation type="journal article" date="2017" name="Water Res.">
        <title>Discovery and metagenomic analysis of an anammox bacterial enrichment related to Candidatus "Brocadia caroliniensis" in a full-scale glycerol-fed nitritation-denitritation separate centrate treatment process.</title>
        <authorList>
            <person name="Park H."/>
            <person name="Brotto A.C."/>
            <person name="van Loosdrecht M.C."/>
            <person name="Chandran K."/>
        </authorList>
    </citation>
    <scope>NUCLEOTIDE SEQUENCE [LARGE SCALE GENOMIC DNA]</scope>
    <source>
        <strain evidence="2">26THWARD</strain>
    </source>
</reference>
<proteinExistence type="predicted"/>
<accession>A0A1V4AWY2</accession>
<dbReference type="Proteomes" id="UP000189681">
    <property type="component" value="Unassembled WGS sequence"/>
</dbReference>
<evidence type="ECO:0000313" key="3">
    <source>
        <dbReference type="Proteomes" id="UP000189681"/>
    </source>
</evidence>
<dbReference type="STRING" id="1004156.AYP45_02255"/>
<dbReference type="AlphaFoldDB" id="A0A1V4AWY2"/>
<gene>
    <name evidence="2" type="ORF">AYP45_02255</name>
</gene>
<comment type="caution">
    <text evidence="2">The sequence shown here is derived from an EMBL/GenBank/DDBJ whole genome shotgun (WGS) entry which is preliminary data.</text>
</comment>
<protein>
    <submittedName>
        <fullName evidence="2">Uncharacterized protein</fullName>
    </submittedName>
</protein>
<sequence length="228" mass="26443">MKKADSQYHDYHKDLTKKQKDSLAKQIRQRKSFLSPTQKQFMGTFIDCMNQKDTTKTSKTIEGFTFPLKPSQLRDCLLLYLEVSQAFPDNNEASLLIFYGVSRRAIWKNDSHFAGEFEAQVKVEGNIWNRRYTALNKLENGSWYREQIEADIREKKTITIGVEVPRRINDPKDYRKKIVDPNNPTETIQVPVGKHDFGTIPTEKARPDEQESVATFTRTQKKIHSIAG</sequence>
<feature type="compositionally biased region" description="Basic residues" evidence="1">
    <location>
        <begin position="219"/>
        <end position="228"/>
    </location>
</feature>
<organism evidence="2 3">
    <name type="scientific">Candidatus Brocadia carolinensis</name>
    <dbReference type="NCBI Taxonomy" id="1004156"/>
    <lineage>
        <taxon>Bacteria</taxon>
        <taxon>Pseudomonadati</taxon>
        <taxon>Planctomycetota</taxon>
        <taxon>Candidatus Brocadiia</taxon>
        <taxon>Candidatus Brocadiales</taxon>
        <taxon>Candidatus Brocadiaceae</taxon>
        <taxon>Candidatus Brocadia</taxon>
    </lineage>
</organism>
<feature type="compositionally biased region" description="Basic and acidic residues" evidence="1">
    <location>
        <begin position="193"/>
        <end position="209"/>
    </location>
</feature>
<feature type="region of interest" description="Disordered" evidence="1">
    <location>
        <begin position="191"/>
        <end position="228"/>
    </location>
</feature>
<evidence type="ECO:0000256" key="1">
    <source>
        <dbReference type="SAM" id="MobiDB-lite"/>
    </source>
</evidence>